<name>A0A8J6TQ37_9FIRM</name>
<evidence type="ECO:0000256" key="1">
    <source>
        <dbReference type="ARBA" id="ARBA00022980"/>
    </source>
</evidence>
<sequence>MIPAEQIANTSLERGTVVKSKAGHDAGSFYVVLKAESDFVWIADGRRRKSEKPKRKNIRHIAKTNRIVPEEDLLTDKKIRRVLWELNFGSDSPVAC</sequence>
<protein>
    <submittedName>
        <fullName evidence="3">KOW domain-containing RNA-binding protein</fullName>
    </submittedName>
</protein>
<dbReference type="InterPro" id="IPR014722">
    <property type="entry name" value="Rib_uL2_dom2"/>
</dbReference>
<dbReference type="GO" id="GO:1990904">
    <property type="term" value="C:ribonucleoprotein complex"/>
    <property type="evidence" value="ECO:0007669"/>
    <property type="project" value="UniProtKB-KW"/>
</dbReference>
<dbReference type="SUPFAM" id="SSF50104">
    <property type="entry name" value="Translation proteins SH3-like domain"/>
    <property type="match status" value="1"/>
</dbReference>
<dbReference type="CDD" id="cd06088">
    <property type="entry name" value="KOW_RPL14"/>
    <property type="match status" value="1"/>
</dbReference>
<organism evidence="3 4">
    <name type="scientific">Massiliimalia timonensis</name>
    <dbReference type="NCBI Taxonomy" id="1987501"/>
    <lineage>
        <taxon>Bacteria</taxon>
        <taxon>Bacillati</taxon>
        <taxon>Bacillota</taxon>
        <taxon>Clostridia</taxon>
        <taxon>Eubacteriales</taxon>
        <taxon>Oscillospiraceae</taxon>
        <taxon>Massiliimalia</taxon>
    </lineage>
</organism>
<dbReference type="RefSeq" id="WP_093989242.1">
    <property type="nucleotide sequence ID" value="NZ_FYDD01000004.1"/>
</dbReference>
<gene>
    <name evidence="3" type="ORF">H8702_06685</name>
</gene>
<evidence type="ECO:0000313" key="4">
    <source>
        <dbReference type="Proteomes" id="UP000632659"/>
    </source>
</evidence>
<dbReference type="OrthoDB" id="1683515at2"/>
<dbReference type="AlphaFoldDB" id="A0A8J6TQ37"/>
<reference evidence="3" key="1">
    <citation type="submission" date="2020-08" db="EMBL/GenBank/DDBJ databases">
        <title>Genome public.</title>
        <authorList>
            <person name="Liu C."/>
            <person name="Sun Q."/>
        </authorList>
    </citation>
    <scope>NUCLEOTIDE SEQUENCE</scope>
    <source>
        <strain evidence="3">NSJ-15</strain>
    </source>
</reference>
<dbReference type="Gene3D" id="2.30.30.30">
    <property type="match status" value="1"/>
</dbReference>
<keyword evidence="2" id="KW-0687">Ribonucleoprotein</keyword>
<dbReference type="InterPro" id="IPR041985">
    <property type="entry name" value="Ribosomal_eL14_KOW"/>
</dbReference>
<comment type="caution">
    <text evidence="3">The sequence shown here is derived from an EMBL/GenBank/DDBJ whole genome shotgun (WGS) entry which is preliminary data.</text>
</comment>
<keyword evidence="4" id="KW-1185">Reference proteome</keyword>
<dbReference type="InterPro" id="IPR008991">
    <property type="entry name" value="Translation_prot_SH3-like_sf"/>
</dbReference>
<evidence type="ECO:0000256" key="2">
    <source>
        <dbReference type="ARBA" id="ARBA00023274"/>
    </source>
</evidence>
<keyword evidence="1" id="KW-0689">Ribosomal protein</keyword>
<dbReference type="EMBL" id="JACRTL010000003">
    <property type="protein sequence ID" value="MBC8610809.1"/>
    <property type="molecule type" value="Genomic_DNA"/>
</dbReference>
<dbReference type="Proteomes" id="UP000632659">
    <property type="component" value="Unassembled WGS sequence"/>
</dbReference>
<proteinExistence type="predicted"/>
<evidence type="ECO:0000313" key="3">
    <source>
        <dbReference type="EMBL" id="MBC8610809.1"/>
    </source>
</evidence>
<dbReference type="GO" id="GO:0005840">
    <property type="term" value="C:ribosome"/>
    <property type="evidence" value="ECO:0007669"/>
    <property type="project" value="UniProtKB-KW"/>
</dbReference>
<accession>A0A8J6TQ37</accession>